<name>A0ABP8DX13_9MICO</name>
<evidence type="ECO:0000313" key="4">
    <source>
        <dbReference type="Proteomes" id="UP001501594"/>
    </source>
</evidence>
<reference evidence="4" key="1">
    <citation type="journal article" date="2019" name="Int. J. Syst. Evol. Microbiol.">
        <title>The Global Catalogue of Microorganisms (GCM) 10K type strain sequencing project: providing services to taxonomists for standard genome sequencing and annotation.</title>
        <authorList>
            <consortium name="The Broad Institute Genomics Platform"/>
            <consortium name="The Broad Institute Genome Sequencing Center for Infectious Disease"/>
            <person name="Wu L."/>
            <person name="Ma J."/>
        </authorList>
    </citation>
    <scope>NUCLEOTIDE SEQUENCE [LARGE SCALE GENOMIC DNA]</scope>
    <source>
        <strain evidence="4">JCM 17442</strain>
    </source>
</reference>
<evidence type="ECO:0000256" key="1">
    <source>
        <dbReference type="SAM" id="MobiDB-lite"/>
    </source>
</evidence>
<sequence>MNETREYERQGARARESRPGDGAVILPGLRVLTWLGVALLVAAGIVLALPLQTPHDTGAGYPRLRHLSETAVLAAVVVGCTGVVVIAVRVAAGAVIRAVGPAVGPAAQQRLDADA</sequence>
<evidence type="ECO:0000256" key="2">
    <source>
        <dbReference type="SAM" id="Phobius"/>
    </source>
</evidence>
<proteinExistence type="predicted"/>
<protein>
    <submittedName>
        <fullName evidence="3">Uncharacterized protein</fullName>
    </submittedName>
</protein>
<feature type="transmembrane region" description="Helical" evidence="2">
    <location>
        <begin position="31"/>
        <end position="51"/>
    </location>
</feature>
<gene>
    <name evidence="3" type="ORF">GCM10022256_01120</name>
</gene>
<dbReference type="EMBL" id="BAABAU010000001">
    <property type="protein sequence ID" value="GAA4264500.1"/>
    <property type="molecule type" value="Genomic_DNA"/>
</dbReference>
<keyword evidence="2" id="KW-0472">Membrane</keyword>
<accession>A0ABP8DX13</accession>
<feature type="compositionally biased region" description="Basic and acidic residues" evidence="1">
    <location>
        <begin position="1"/>
        <end position="19"/>
    </location>
</feature>
<dbReference type="RefSeq" id="WP_344793096.1">
    <property type="nucleotide sequence ID" value="NZ_BAABAU010000001.1"/>
</dbReference>
<feature type="region of interest" description="Disordered" evidence="1">
    <location>
        <begin position="1"/>
        <end position="20"/>
    </location>
</feature>
<dbReference type="Proteomes" id="UP001501594">
    <property type="component" value="Unassembled WGS sequence"/>
</dbReference>
<evidence type="ECO:0000313" key="3">
    <source>
        <dbReference type="EMBL" id="GAA4264500.1"/>
    </source>
</evidence>
<organism evidence="3 4">
    <name type="scientific">Frondihabitans peucedani</name>
    <dbReference type="NCBI Taxonomy" id="598626"/>
    <lineage>
        <taxon>Bacteria</taxon>
        <taxon>Bacillati</taxon>
        <taxon>Actinomycetota</taxon>
        <taxon>Actinomycetes</taxon>
        <taxon>Micrococcales</taxon>
        <taxon>Microbacteriaceae</taxon>
        <taxon>Frondihabitans</taxon>
    </lineage>
</organism>
<keyword evidence="2" id="KW-0812">Transmembrane</keyword>
<feature type="transmembrane region" description="Helical" evidence="2">
    <location>
        <begin position="71"/>
        <end position="92"/>
    </location>
</feature>
<keyword evidence="4" id="KW-1185">Reference proteome</keyword>
<keyword evidence="2" id="KW-1133">Transmembrane helix</keyword>
<comment type="caution">
    <text evidence="3">The sequence shown here is derived from an EMBL/GenBank/DDBJ whole genome shotgun (WGS) entry which is preliminary data.</text>
</comment>